<dbReference type="GO" id="GO:0005886">
    <property type="term" value="C:plasma membrane"/>
    <property type="evidence" value="ECO:0007669"/>
    <property type="project" value="UniProtKB-SubCell"/>
</dbReference>
<keyword evidence="8" id="KW-1185">Reference proteome</keyword>
<feature type="domain" description="Glycosyltransferase 2-like" evidence="6">
    <location>
        <begin position="30"/>
        <end position="135"/>
    </location>
</feature>
<organism evidence="7 8">
    <name type="scientific">Mytilus galloprovincialis</name>
    <name type="common">Mediterranean mussel</name>
    <dbReference type="NCBI Taxonomy" id="29158"/>
    <lineage>
        <taxon>Eukaryota</taxon>
        <taxon>Metazoa</taxon>
        <taxon>Spiralia</taxon>
        <taxon>Lophotrochozoa</taxon>
        <taxon>Mollusca</taxon>
        <taxon>Bivalvia</taxon>
        <taxon>Autobranchia</taxon>
        <taxon>Pteriomorphia</taxon>
        <taxon>Mytilida</taxon>
        <taxon>Mytiloidea</taxon>
        <taxon>Mytilidae</taxon>
        <taxon>Mytilinae</taxon>
        <taxon>Mytilus</taxon>
    </lineage>
</organism>
<name>A0A8B6DH97_MYTGA</name>
<gene>
    <name evidence="7" type="ORF">MGAL_10B075005</name>
</gene>
<comment type="caution">
    <text evidence="7">The sequence shown here is derived from an EMBL/GenBank/DDBJ whole genome shotgun (WGS) entry which is preliminary data.</text>
</comment>
<dbReference type="PANTHER" id="PTHR43646">
    <property type="entry name" value="GLYCOSYLTRANSFERASE"/>
    <property type="match status" value="1"/>
</dbReference>
<evidence type="ECO:0000259" key="6">
    <source>
        <dbReference type="Pfam" id="PF00535"/>
    </source>
</evidence>
<accession>A0A8B6DH97</accession>
<dbReference type="InterPro" id="IPR001173">
    <property type="entry name" value="Glyco_trans_2-like"/>
</dbReference>
<evidence type="ECO:0000256" key="5">
    <source>
        <dbReference type="ARBA" id="ARBA00023136"/>
    </source>
</evidence>
<dbReference type="Proteomes" id="UP000596742">
    <property type="component" value="Unassembled WGS sequence"/>
</dbReference>
<dbReference type="Gene3D" id="3.90.550.10">
    <property type="entry name" value="Spore Coat Polysaccharide Biosynthesis Protein SpsA, Chain A"/>
    <property type="match status" value="1"/>
</dbReference>
<dbReference type="PANTHER" id="PTHR43646:SF2">
    <property type="entry name" value="GLYCOSYLTRANSFERASE 2-LIKE DOMAIN-CONTAINING PROTEIN"/>
    <property type="match status" value="1"/>
</dbReference>
<keyword evidence="4" id="KW-0808">Transferase</keyword>
<dbReference type="EMBL" id="UYJE01003370">
    <property type="protein sequence ID" value="VDI18618.1"/>
    <property type="molecule type" value="Genomic_DNA"/>
</dbReference>
<dbReference type="GO" id="GO:0016757">
    <property type="term" value="F:glycosyltransferase activity"/>
    <property type="evidence" value="ECO:0007669"/>
    <property type="project" value="UniProtKB-KW"/>
</dbReference>
<evidence type="ECO:0000313" key="7">
    <source>
        <dbReference type="EMBL" id="VDI18618.1"/>
    </source>
</evidence>
<dbReference type="SUPFAM" id="SSF53448">
    <property type="entry name" value="Nucleotide-diphospho-sugar transferases"/>
    <property type="match status" value="1"/>
</dbReference>
<sequence>MFSDINWGSETVFREQSERAKDLGISLGILNTCLNDVKCSRTQAIEEIIVSDGGSTDDTIPVVEKFAKTKDVEIKVIKSSPGRGFQQSYGAEQAKGDIFMFLHADTEAPDKFEHAIVKCLQKPGNVGGCFKLVFDVEEVPERYTC</sequence>
<keyword evidence="2" id="KW-1003">Cell membrane</keyword>
<keyword evidence="5" id="KW-0472">Membrane</keyword>
<proteinExistence type="predicted"/>
<dbReference type="AlphaFoldDB" id="A0A8B6DH97"/>
<protein>
    <recommendedName>
        <fullName evidence="6">Glycosyltransferase 2-like domain-containing protein</fullName>
    </recommendedName>
</protein>
<evidence type="ECO:0000256" key="3">
    <source>
        <dbReference type="ARBA" id="ARBA00022676"/>
    </source>
</evidence>
<dbReference type="Pfam" id="PF00535">
    <property type="entry name" value="Glycos_transf_2"/>
    <property type="match status" value="1"/>
</dbReference>
<evidence type="ECO:0000256" key="2">
    <source>
        <dbReference type="ARBA" id="ARBA00022475"/>
    </source>
</evidence>
<dbReference type="OrthoDB" id="191769at2759"/>
<evidence type="ECO:0000256" key="4">
    <source>
        <dbReference type="ARBA" id="ARBA00022679"/>
    </source>
</evidence>
<evidence type="ECO:0000256" key="1">
    <source>
        <dbReference type="ARBA" id="ARBA00004236"/>
    </source>
</evidence>
<evidence type="ECO:0000313" key="8">
    <source>
        <dbReference type="Proteomes" id="UP000596742"/>
    </source>
</evidence>
<keyword evidence="3" id="KW-0328">Glycosyltransferase</keyword>
<comment type="subcellular location">
    <subcellularLocation>
        <location evidence="1">Cell membrane</location>
    </subcellularLocation>
</comment>
<dbReference type="InterPro" id="IPR029044">
    <property type="entry name" value="Nucleotide-diphossugar_trans"/>
</dbReference>
<reference evidence="7" key="1">
    <citation type="submission" date="2018-11" db="EMBL/GenBank/DDBJ databases">
        <authorList>
            <person name="Alioto T."/>
            <person name="Alioto T."/>
        </authorList>
    </citation>
    <scope>NUCLEOTIDE SEQUENCE</scope>
</reference>